<keyword evidence="3" id="KW-1185">Reference proteome</keyword>
<name>A0ABY6GW63_9GAMM</name>
<gene>
    <name evidence="2" type="ORF">NX720_26600</name>
</gene>
<dbReference type="InterPro" id="IPR013762">
    <property type="entry name" value="Integrase-like_cat_sf"/>
</dbReference>
<reference evidence="2" key="1">
    <citation type="submission" date="2022-10" db="EMBL/GenBank/DDBJ databases">
        <title>Completed Genome Sequence of two octocoral isolated bacterium, Endozoicomonas euniceicola EF212T and Endozoicomonas gorgoniicola PS125T.</title>
        <authorList>
            <person name="Chiou Y.-J."/>
            <person name="Chen Y.-H."/>
        </authorList>
    </citation>
    <scope>NUCLEOTIDE SEQUENCE</scope>
    <source>
        <strain evidence="2">EF212</strain>
    </source>
</reference>
<keyword evidence="1" id="KW-0233">DNA recombination</keyword>
<protein>
    <submittedName>
        <fullName evidence="2">Tyrosine-type recombinase/integrase</fullName>
    </submittedName>
</protein>
<dbReference type="Proteomes" id="UP001163255">
    <property type="component" value="Chromosome"/>
</dbReference>
<proteinExistence type="predicted"/>
<dbReference type="Gene3D" id="1.10.443.10">
    <property type="entry name" value="Intergrase catalytic core"/>
    <property type="match status" value="1"/>
</dbReference>
<evidence type="ECO:0000313" key="3">
    <source>
        <dbReference type="Proteomes" id="UP001163255"/>
    </source>
</evidence>
<dbReference type="SUPFAM" id="SSF56349">
    <property type="entry name" value="DNA breaking-rejoining enzymes"/>
    <property type="match status" value="1"/>
</dbReference>
<sequence>MPKSRTIRRFKETGTKKAPALSPKELKRLLYVAGETRNPERNQLIVWMLFAAGFRITEVAQIEVQDVISVCGDIKAEVIIPAKYSKSGRAGRVYFYHPKLTKALDRYLNYRVSNKLMLDIRGSNKYLGLRKCSKLILSENKRPYYLKRKTRTKKDGSVAMFH</sequence>
<evidence type="ECO:0000256" key="1">
    <source>
        <dbReference type="ARBA" id="ARBA00023172"/>
    </source>
</evidence>
<organism evidence="2 3">
    <name type="scientific">Endozoicomonas euniceicola</name>
    <dbReference type="NCBI Taxonomy" id="1234143"/>
    <lineage>
        <taxon>Bacteria</taxon>
        <taxon>Pseudomonadati</taxon>
        <taxon>Pseudomonadota</taxon>
        <taxon>Gammaproteobacteria</taxon>
        <taxon>Oceanospirillales</taxon>
        <taxon>Endozoicomonadaceae</taxon>
        <taxon>Endozoicomonas</taxon>
    </lineage>
</organism>
<dbReference type="EMBL" id="CP103300">
    <property type="protein sequence ID" value="UYM16321.1"/>
    <property type="molecule type" value="Genomic_DNA"/>
</dbReference>
<accession>A0ABY6GW63</accession>
<evidence type="ECO:0000313" key="2">
    <source>
        <dbReference type="EMBL" id="UYM16321.1"/>
    </source>
</evidence>
<dbReference type="InterPro" id="IPR011010">
    <property type="entry name" value="DNA_brk_join_enz"/>
</dbReference>
<dbReference type="RefSeq" id="WP_262598620.1">
    <property type="nucleotide sequence ID" value="NZ_CP103300.1"/>
</dbReference>